<evidence type="ECO:0000313" key="5">
    <source>
        <dbReference type="Proteomes" id="UP001231587"/>
    </source>
</evidence>
<keyword evidence="5" id="KW-1185">Reference proteome</keyword>
<feature type="transmembrane region" description="Helical" evidence="1">
    <location>
        <begin position="54"/>
        <end position="72"/>
    </location>
</feature>
<accession>A0A9X0YJE5</accession>
<organism evidence="2 4">
    <name type="scientific">Formosa algae</name>
    <dbReference type="NCBI Taxonomy" id="225843"/>
    <lineage>
        <taxon>Bacteria</taxon>
        <taxon>Pseudomonadati</taxon>
        <taxon>Bacteroidota</taxon>
        <taxon>Flavobacteriia</taxon>
        <taxon>Flavobacteriales</taxon>
        <taxon>Flavobacteriaceae</taxon>
        <taxon>Formosa</taxon>
    </lineage>
</organism>
<sequence length="268" mass="30764">MRKTYLILIILIILSVSYLFLQCAELYNFSNVIMALVVPFICVFYLSTHKNPKLYFTAFLTLFSLAHILAFFSETEYLHENLIYFLGNFLYISAYMSLIFGVFKGMYYKDIIPRFNLTIIILLLLNSYVLFSLVNGDLAINSPSTETVIGAQETSKYVGTITLEADALPLEDTTASIVLEFVYNLVILILLNVAFINYLYKDNTRSFFLFIGALCVFFSEIIQYVTRFPSEEISLNIICFLLIVSGFMCFYLFAIQNATKNVKMVELD</sequence>
<feature type="transmembrane region" description="Helical" evidence="1">
    <location>
        <begin position="207"/>
        <end position="227"/>
    </location>
</feature>
<protein>
    <submittedName>
        <fullName evidence="2">Uncharacterized protein</fullName>
    </submittedName>
</protein>
<evidence type="ECO:0000313" key="3">
    <source>
        <dbReference type="EMBL" id="MDQ0335825.1"/>
    </source>
</evidence>
<gene>
    <name evidence="2" type="ORF">J2Z56_002152</name>
    <name evidence="3" type="ORF">J2Z57_002276</name>
</gene>
<feature type="transmembrane region" description="Helical" evidence="1">
    <location>
        <begin position="5"/>
        <end position="21"/>
    </location>
</feature>
<evidence type="ECO:0000313" key="2">
    <source>
        <dbReference type="EMBL" id="MBP1840225.1"/>
    </source>
</evidence>
<dbReference type="AlphaFoldDB" id="A0A9X0YJE5"/>
<feature type="transmembrane region" description="Helical" evidence="1">
    <location>
        <begin position="233"/>
        <end position="254"/>
    </location>
</feature>
<name>A0A9X0YJE5_9FLAO</name>
<keyword evidence="1" id="KW-1133">Transmembrane helix</keyword>
<dbReference type="Proteomes" id="UP001231587">
    <property type="component" value="Unassembled WGS sequence"/>
</dbReference>
<dbReference type="EMBL" id="JAGGJQ010000005">
    <property type="protein sequence ID" value="MBP1840225.1"/>
    <property type="molecule type" value="Genomic_DNA"/>
</dbReference>
<feature type="transmembrane region" description="Helical" evidence="1">
    <location>
        <begin position="27"/>
        <end position="47"/>
    </location>
</feature>
<reference evidence="2" key="1">
    <citation type="submission" date="2021-03" db="EMBL/GenBank/DDBJ databases">
        <title>Genomic Encyclopedia of Type Strains, Phase IV (KMG-IV): sequencing the most valuable type-strain genomes for metagenomic binning, comparative biology and taxonomic classification.</title>
        <authorList>
            <person name="Goeker M."/>
        </authorList>
    </citation>
    <scope>NUCLEOTIDE SEQUENCE</scope>
    <source>
        <strain evidence="2">DSM 15523</strain>
        <strain evidence="3 5">DSM 16476</strain>
    </source>
</reference>
<dbReference type="EMBL" id="JAUSUU010000006">
    <property type="protein sequence ID" value="MDQ0335825.1"/>
    <property type="molecule type" value="Genomic_DNA"/>
</dbReference>
<keyword evidence="1" id="KW-0472">Membrane</keyword>
<keyword evidence="1" id="KW-0812">Transmembrane</keyword>
<comment type="caution">
    <text evidence="2">The sequence shown here is derived from an EMBL/GenBank/DDBJ whole genome shotgun (WGS) entry which is preliminary data.</text>
</comment>
<evidence type="ECO:0000256" key="1">
    <source>
        <dbReference type="SAM" id="Phobius"/>
    </source>
</evidence>
<proteinExistence type="predicted"/>
<feature type="transmembrane region" description="Helical" evidence="1">
    <location>
        <begin position="115"/>
        <end position="134"/>
    </location>
</feature>
<feature type="transmembrane region" description="Helical" evidence="1">
    <location>
        <begin position="181"/>
        <end position="200"/>
    </location>
</feature>
<feature type="transmembrane region" description="Helical" evidence="1">
    <location>
        <begin position="84"/>
        <end position="103"/>
    </location>
</feature>
<evidence type="ECO:0000313" key="4">
    <source>
        <dbReference type="Proteomes" id="UP001138672"/>
    </source>
</evidence>
<dbReference type="Proteomes" id="UP001138672">
    <property type="component" value="Unassembled WGS sequence"/>
</dbReference>